<name>A0A485KW86_9STRA</name>
<dbReference type="InterPro" id="IPR036770">
    <property type="entry name" value="Ankyrin_rpt-contain_sf"/>
</dbReference>
<dbReference type="InterPro" id="IPR052050">
    <property type="entry name" value="SecEffector_AnkRepeat"/>
</dbReference>
<dbReference type="InterPro" id="IPR002110">
    <property type="entry name" value="Ankyrin_rpt"/>
</dbReference>
<dbReference type="OrthoDB" id="88700at2759"/>
<dbReference type="PANTHER" id="PTHR46586">
    <property type="entry name" value="ANKYRIN REPEAT-CONTAINING PROTEIN"/>
    <property type="match status" value="1"/>
</dbReference>
<accession>A0A485KW86</accession>
<evidence type="ECO:0000313" key="1">
    <source>
        <dbReference type="EMBL" id="KAF0697174.1"/>
    </source>
</evidence>
<reference evidence="1" key="2">
    <citation type="submission" date="2019-06" db="EMBL/GenBank/DDBJ databases">
        <title>Genomics analysis of Aphanomyces spp. identifies a new class of oomycete effector associated with host adaptation.</title>
        <authorList>
            <person name="Gaulin E."/>
        </authorList>
    </citation>
    <scope>NUCLEOTIDE SEQUENCE</scope>
    <source>
        <strain evidence="1">CBS 578.67</strain>
    </source>
</reference>
<organism evidence="2 3">
    <name type="scientific">Aphanomyces stellatus</name>
    <dbReference type="NCBI Taxonomy" id="120398"/>
    <lineage>
        <taxon>Eukaryota</taxon>
        <taxon>Sar</taxon>
        <taxon>Stramenopiles</taxon>
        <taxon>Oomycota</taxon>
        <taxon>Saprolegniomycetes</taxon>
        <taxon>Saprolegniales</taxon>
        <taxon>Verrucalvaceae</taxon>
        <taxon>Aphanomyces</taxon>
    </lineage>
</organism>
<dbReference type="Gene3D" id="1.25.40.20">
    <property type="entry name" value="Ankyrin repeat-containing domain"/>
    <property type="match status" value="2"/>
</dbReference>
<dbReference type="EMBL" id="VJMH01005341">
    <property type="protein sequence ID" value="KAF0697174.1"/>
    <property type="molecule type" value="Genomic_DNA"/>
</dbReference>
<dbReference type="AlphaFoldDB" id="A0A485KW86"/>
<dbReference type="EMBL" id="CAADRA010005362">
    <property type="protein sequence ID" value="VFT89022.1"/>
    <property type="molecule type" value="Genomic_DNA"/>
</dbReference>
<proteinExistence type="predicted"/>
<gene>
    <name evidence="2" type="primary">Aste57867_12168</name>
    <name evidence="1" type="ORF">As57867_012123</name>
    <name evidence="2" type="ORF">ASTE57867_12168</name>
</gene>
<dbReference type="SUPFAM" id="SSF48403">
    <property type="entry name" value="Ankyrin repeat"/>
    <property type="match status" value="1"/>
</dbReference>
<keyword evidence="3" id="KW-1185">Reference proteome</keyword>
<protein>
    <submittedName>
        <fullName evidence="2">Aste57867_12168 protein</fullName>
    </submittedName>
</protein>
<dbReference type="Proteomes" id="UP000332933">
    <property type="component" value="Unassembled WGS sequence"/>
</dbReference>
<dbReference type="PANTHER" id="PTHR46586:SF3">
    <property type="entry name" value="ANKYRIN REPEAT-CONTAINING PROTEIN"/>
    <property type="match status" value="1"/>
</dbReference>
<sequence length="316" mass="34480">MAKRVKKIASGAATSPAVAFFHSIDLLRSTCAFQTGIHEDMLPFLTFNRDGTLCMATDAADHEAFAAPLSPWLARYGIGRILILVALLPHLRRPLFLHALYFGHMHLLAFLHAHVDMTHVGHCTRRSTIRGITSSMSIQHDLLRVPAVRGHLDAVRFLHEHNYHLRSSDAMERAARRGFVDVVAFLDTHRPADNRIAQAIEAAALHNHVPVLRLLHERHPDVPFPTQTLALVAAKGHVETVEYLLAQGAHVGAALRQAASHGHVQVIQLLLASGHAARVAAAMEAAHARGRYDVVALLAAWADASSSSEPPGQPPE</sequence>
<reference evidence="2 3" key="1">
    <citation type="submission" date="2019-03" db="EMBL/GenBank/DDBJ databases">
        <authorList>
            <person name="Gaulin E."/>
            <person name="Dumas B."/>
        </authorList>
    </citation>
    <scope>NUCLEOTIDE SEQUENCE [LARGE SCALE GENOMIC DNA]</scope>
    <source>
        <strain evidence="2">CBS 568.67</strain>
    </source>
</reference>
<dbReference type="Pfam" id="PF12796">
    <property type="entry name" value="Ank_2"/>
    <property type="match status" value="1"/>
</dbReference>
<evidence type="ECO:0000313" key="2">
    <source>
        <dbReference type="EMBL" id="VFT89022.1"/>
    </source>
</evidence>
<evidence type="ECO:0000313" key="3">
    <source>
        <dbReference type="Proteomes" id="UP000332933"/>
    </source>
</evidence>